<dbReference type="HOGENOM" id="CLU_3416465_0_0_1"/>
<name>T1JBL0_STRMM</name>
<organism evidence="1 2">
    <name type="scientific">Strigamia maritima</name>
    <name type="common">European centipede</name>
    <name type="synonym">Geophilus maritimus</name>
    <dbReference type="NCBI Taxonomy" id="126957"/>
    <lineage>
        <taxon>Eukaryota</taxon>
        <taxon>Metazoa</taxon>
        <taxon>Ecdysozoa</taxon>
        <taxon>Arthropoda</taxon>
        <taxon>Myriapoda</taxon>
        <taxon>Chilopoda</taxon>
        <taxon>Pleurostigmophora</taxon>
        <taxon>Geophilomorpha</taxon>
        <taxon>Linotaeniidae</taxon>
        <taxon>Strigamia</taxon>
    </lineage>
</organism>
<accession>T1JBL0</accession>
<reference evidence="2" key="1">
    <citation type="submission" date="2011-05" db="EMBL/GenBank/DDBJ databases">
        <authorList>
            <person name="Richards S.R."/>
            <person name="Qu J."/>
            <person name="Jiang H."/>
            <person name="Jhangiani S.N."/>
            <person name="Agravi P."/>
            <person name="Goodspeed R."/>
            <person name="Gross S."/>
            <person name="Mandapat C."/>
            <person name="Jackson L."/>
            <person name="Mathew T."/>
            <person name="Pu L."/>
            <person name="Thornton R."/>
            <person name="Saada N."/>
            <person name="Wilczek-Boney K.B."/>
            <person name="Lee S."/>
            <person name="Kovar C."/>
            <person name="Wu Y."/>
            <person name="Scherer S.E."/>
            <person name="Worley K.C."/>
            <person name="Muzny D.M."/>
            <person name="Gibbs R."/>
        </authorList>
    </citation>
    <scope>NUCLEOTIDE SEQUENCE</scope>
    <source>
        <strain evidence="2">Brora</strain>
    </source>
</reference>
<dbReference type="Proteomes" id="UP000014500">
    <property type="component" value="Unassembled WGS sequence"/>
</dbReference>
<evidence type="ECO:0000313" key="2">
    <source>
        <dbReference type="Proteomes" id="UP000014500"/>
    </source>
</evidence>
<sequence>MCLRGICSVVRCIPRLNCRFLKGSVSR</sequence>
<evidence type="ECO:0000313" key="1">
    <source>
        <dbReference type="EnsemblMetazoa" id="SMAR011159-PA"/>
    </source>
</evidence>
<reference evidence="1" key="2">
    <citation type="submission" date="2015-02" db="UniProtKB">
        <authorList>
            <consortium name="EnsemblMetazoa"/>
        </authorList>
    </citation>
    <scope>IDENTIFICATION</scope>
</reference>
<dbReference type="EMBL" id="JH432011">
    <property type="status" value="NOT_ANNOTATED_CDS"/>
    <property type="molecule type" value="Genomic_DNA"/>
</dbReference>
<protein>
    <submittedName>
        <fullName evidence="1">Uncharacterized protein</fullName>
    </submittedName>
</protein>
<dbReference type="EnsemblMetazoa" id="SMAR011159-RA">
    <property type="protein sequence ID" value="SMAR011159-PA"/>
    <property type="gene ID" value="SMAR011159"/>
</dbReference>
<proteinExistence type="predicted"/>
<keyword evidence="2" id="KW-1185">Reference proteome</keyword>
<dbReference type="AlphaFoldDB" id="T1JBL0"/>